<sequence>MGWLVSVYRTVLEQKIKERRQSVEEFAEFVETFAREHGEPGTLSTRHLQRLLSGHRADGEPLGRVRTVTARLLERIFGLDIDVLLSPPRDTLGTADIVGGTALPRTVHVPETVMTRSHPGDFGTIPVDLSAAFDWLDTQSRWTPQTTQDRVTERLAEPGVRTAIAGRLPARVGRGALAEAMAAYYDRAVPGHGFYRTRIDGHGIDTTVFTRPSWLDLRCPLTPTTDLLRLDAVMPGAPREHDVPHYAVDRLAEAVMAGVRVSDRPVYRLLSVDVEPAHIGGSVGLASFVEYALTLDLLESELSDAVSRGATPCHGSQPLRDRYLPSLAGMLDLGSRLCVGGALALCAIARPADAFRGPADYVLLIQERSTQVVNAARRLAVIPKGFHQPLRDYRADTRIGATLRRELEEELFGHSEVDSTEDGNRVANPMHPSRLSAPMRWLSEEPGRLRMECTGFGLNTVSGNYEFASLLVIDDERFWTRFGGDIEANWESRSLRQYSSLDRELVAVLAADESWSNEGLFAFAQGLRRLREIGGERVDLPQIDVLPV</sequence>
<proteinExistence type="predicted"/>
<reference evidence="2" key="1">
    <citation type="submission" date="2016-06" db="EMBL/GenBank/DDBJ databases">
        <title>Complete genome sequence of Actinoalloteichus fjordicus DSM 46855 (=ADI127-17), type strain of the new species Actinoalloteichus fjordicus.</title>
        <authorList>
            <person name="Ruckert C."/>
            <person name="Nouioui I."/>
            <person name="Willmese J."/>
            <person name="van Wezel G."/>
            <person name="Klenk H.-P."/>
            <person name="Kalinowski J."/>
            <person name="Zotchev S.B."/>
        </authorList>
    </citation>
    <scope>NUCLEOTIDE SEQUENCE [LARGE SCALE GENOMIC DNA]</scope>
    <source>
        <strain evidence="2">ADI127-7</strain>
    </source>
</reference>
<dbReference type="Proteomes" id="UP000185511">
    <property type="component" value="Chromosome"/>
</dbReference>
<gene>
    <name evidence="1" type="ORF">UA74_15650</name>
</gene>
<accession>A0AAC9LED1</accession>
<dbReference type="EMBL" id="CP016076">
    <property type="protein sequence ID" value="APU15182.1"/>
    <property type="molecule type" value="Genomic_DNA"/>
</dbReference>
<organism evidence="1 2">
    <name type="scientific">Actinoalloteichus fjordicus</name>
    <dbReference type="NCBI Taxonomy" id="1612552"/>
    <lineage>
        <taxon>Bacteria</taxon>
        <taxon>Bacillati</taxon>
        <taxon>Actinomycetota</taxon>
        <taxon>Actinomycetes</taxon>
        <taxon>Pseudonocardiales</taxon>
        <taxon>Pseudonocardiaceae</taxon>
        <taxon>Actinoalloteichus</taxon>
    </lineage>
</organism>
<dbReference type="KEGG" id="acad:UA74_15650"/>
<dbReference type="AlphaFoldDB" id="A0AAC9LED1"/>
<protein>
    <submittedName>
        <fullName evidence="1">Uncharacterized protein</fullName>
    </submittedName>
</protein>
<evidence type="ECO:0000313" key="1">
    <source>
        <dbReference type="EMBL" id="APU15182.1"/>
    </source>
</evidence>
<name>A0AAC9LED1_9PSEU</name>
<keyword evidence="2" id="KW-1185">Reference proteome</keyword>
<evidence type="ECO:0000313" key="2">
    <source>
        <dbReference type="Proteomes" id="UP000185511"/>
    </source>
</evidence>